<dbReference type="Proteomes" id="UP001165960">
    <property type="component" value="Unassembled WGS sequence"/>
</dbReference>
<organism evidence="1 2">
    <name type="scientific">Entomophthora muscae</name>
    <dbReference type="NCBI Taxonomy" id="34485"/>
    <lineage>
        <taxon>Eukaryota</taxon>
        <taxon>Fungi</taxon>
        <taxon>Fungi incertae sedis</taxon>
        <taxon>Zoopagomycota</taxon>
        <taxon>Entomophthoromycotina</taxon>
        <taxon>Entomophthoromycetes</taxon>
        <taxon>Entomophthorales</taxon>
        <taxon>Entomophthoraceae</taxon>
        <taxon>Entomophthora</taxon>
    </lineage>
</organism>
<dbReference type="EMBL" id="QTSX02005705">
    <property type="protein sequence ID" value="KAJ9058824.1"/>
    <property type="molecule type" value="Genomic_DNA"/>
</dbReference>
<reference evidence="1" key="1">
    <citation type="submission" date="2022-04" db="EMBL/GenBank/DDBJ databases">
        <title>Genome of the entomopathogenic fungus Entomophthora muscae.</title>
        <authorList>
            <person name="Elya C."/>
            <person name="Lovett B.R."/>
            <person name="Lee E."/>
            <person name="Macias A.M."/>
            <person name="Hajek A.E."/>
            <person name="De Bivort B.L."/>
            <person name="Kasson M.T."/>
            <person name="De Fine Licht H.H."/>
            <person name="Stajich J.E."/>
        </authorList>
    </citation>
    <scope>NUCLEOTIDE SEQUENCE</scope>
    <source>
        <strain evidence="1">Berkeley</strain>
    </source>
</reference>
<sequence>MKFFNVLINVGIVAAQCSNPRVRKEIRELSEQELRDFQDAINKLHQERKEGMEELSSYEYFSYLHNTNARGAHFTPAFMPWHRYFIRRFEMELQRFNPNVMLPYWDWSLDANEPHRSPILTDKYMGGNGGAGRCVRDGPFANWQVSYPQSHCLRRDYDQGRRISPFSSPEAILLDINTRSFSAFSVQLEMKHGRPHVSIGGHGVDFSQMYSPNDPIFYLHHTFVDLLWDKWQQRNPNSRYEGRRFGVQAEVTDQLAGFDGVTVKDALSMNDEFYCYQYPQYPRLIVSDNVPSRLRTLANSVFEANPFSSGELQQADLDSALSRLPNLTQSTKMQAASSHEDFSKFSLLNHPSNLTDDFIQKNNINPVEVALAQIKDRELTDKLNAFQGFRSISSVQAVLNEFL</sequence>
<comment type="caution">
    <text evidence="1">The sequence shown here is derived from an EMBL/GenBank/DDBJ whole genome shotgun (WGS) entry which is preliminary data.</text>
</comment>
<evidence type="ECO:0000313" key="1">
    <source>
        <dbReference type="EMBL" id="KAJ9058824.1"/>
    </source>
</evidence>
<protein>
    <submittedName>
        <fullName evidence="1">Uncharacterized protein</fullName>
    </submittedName>
</protein>
<name>A0ACC2S8U6_9FUNG</name>
<gene>
    <name evidence="1" type="ORF">DSO57_1008353</name>
</gene>
<keyword evidence="2" id="KW-1185">Reference proteome</keyword>
<accession>A0ACC2S8U6</accession>
<evidence type="ECO:0000313" key="2">
    <source>
        <dbReference type="Proteomes" id="UP001165960"/>
    </source>
</evidence>
<proteinExistence type="predicted"/>